<dbReference type="PRINTS" id="PR00171">
    <property type="entry name" value="SUGRTRNSPORT"/>
</dbReference>
<dbReference type="InterPro" id="IPR050360">
    <property type="entry name" value="MFS_Sugar_Transporters"/>
</dbReference>
<feature type="transmembrane region" description="Helical" evidence="8">
    <location>
        <begin position="163"/>
        <end position="185"/>
    </location>
</feature>
<feature type="transmembrane region" description="Helical" evidence="8">
    <location>
        <begin position="404"/>
        <end position="427"/>
    </location>
</feature>
<evidence type="ECO:0000256" key="4">
    <source>
        <dbReference type="ARBA" id="ARBA00022692"/>
    </source>
</evidence>
<organism evidence="10 11">
    <name type="scientific">Phlyctema vagabunda</name>
    <dbReference type="NCBI Taxonomy" id="108571"/>
    <lineage>
        <taxon>Eukaryota</taxon>
        <taxon>Fungi</taxon>
        <taxon>Dikarya</taxon>
        <taxon>Ascomycota</taxon>
        <taxon>Pezizomycotina</taxon>
        <taxon>Leotiomycetes</taxon>
        <taxon>Helotiales</taxon>
        <taxon>Dermateaceae</taxon>
        <taxon>Phlyctema</taxon>
    </lineage>
</organism>
<evidence type="ECO:0000256" key="7">
    <source>
        <dbReference type="RuleBase" id="RU003346"/>
    </source>
</evidence>
<dbReference type="EMBL" id="JBFCZG010000001">
    <property type="protein sequence ID" value="KAL3426753.1"/>
    <property type="molecule type" value="Genomic_DNA"/>
</dbReference>
<sequence length="553" mass="60199">MGGHPVGPGMFKAALADTPREAFNWRLAFSVICFGLMGAARGLDEGLISTTITQKSFMSEYNLKVSPTLNESQLAEKKGNITAMVQIGSVAGALIAFIANDRLGRIWATRELCAVWMTGVIVYITSAGNYGQILAGRFIMGLGIGQTVVVAPAYLAEAAPRSIRGLCICIFSGSVYLGIMLGYFANWGTSLHISNNSSFQWIDATILHILFGGIILIMSLFALESPRWLAKVGRREQAAINMSKLRGLPADHPYVRAELIDIDDQLEREREATLGAGFLGPLKELFLIPANRYRIALGLMCQLLGQWSGGNSITIYAPQFFALLGTTGQSEKLFATAVFGVVKFVSAIICAFFLVDFLGRKRSLSIGIILQFISMLYVAIYLTAVPSITEGEAPSGMAKHAGTGAIVFIYFSGVGWALGWNSIQYLIGAEIFPLRVRSLGTSMIMTFHFVNQYGNSKAVPLMLLETSMKPQGTFWFFAIVTLLGLAFTWFFLPETAGKSLEGMDELFNLPWHLIGRKGAQLTDGRGSVAEALAKGDTEKVAYVAEQAEYAERR</sequence>
<evidence type="ECO:0000256" key="1">
    <source>
        <dbReference type="ARBA" id="ARBA00004141"/>
    </source>
</evidence>
<reference evidence="10 11" key="1">
    <citation type="submission" date="2024-06" db="EMBL/GenBank/DDBJ databases">
        <title>Complete genome of Phlyctema vagabunda strain 19-DSS-EL-015.</title>
        <authorList>
            <person name="Fiorenzani C."/>
        </authorList>
    </citation>
    <scope>NUCLEOTIDE SEQUENCE [LARGE SCALE GENOMIC DNA]</scope>
    <source>
        <strain evidence="10 11">19-DSS-EL-015</strain>
    </source>
</reference>
<proteinExistence type="inferred from homology"/>
<dbReference type="Gene3D" id="1.20.1250.20">
    <property type="entry name" value="MFS general substrate transporter like domains"/>
    <property type="match status" value="1"/>
</dbReference>
<feature type="domain" description="Major facilitator superfamily (MFS) profile" evidence="9">
    <location>
        <begin position="30"/>
        <end position="496"/>
    </location>
</feature>
<keyword evidence="3 7" id="KW-0813">Transport</keyword>
<dbReference type="InterPro" id="IPR005828">
    <property type="entry name" value="MFS_sugar_transport-like"/>
</dbReference>
<keyword evidence="6 8" id="KW-0472">Membrane</keyword>
<dbReference type="PROSITE" id="PS00217">
    <property type="entry name" value="SUGAR_TRANSPORT_2"/>
    <property type="match status" value="1"/>
</dbReference>
<accession>A0ABR4PTR5</accession>
<keyword evidence="11" id="KW-1185">Reference proteome</keyword>
<feature type="transmembrane region" description="Helical" evidence="8">
    <location>
        <begin position="434"/>
        <end position="454"/>
    </location>
</feature>
<protein>
    <submittedName>
        <fullName evidence="10">MFS quinate transporter</fullName>
    </submittedName>
</protein>
<feature type="transmembrane region" description="Helical" evidence="8">
    <location>
        <begin position="138"/>
        <end position="156"/>
    </location>
</feature>
<evidence type="ECO:0000256" key="6">
    <source>
        <dbReference type="ARBA" id="ARBA00023136"/>
    </source>
</evidence>
<dbReference type="PANTHER" id="PTHR48022">
    <property type="entry name" value="PLASTIDIC GLUCOSE TRANSPORTER 4"/>
    <property type="match status" value="1"/>
</dbReference>
<evidence type="ECO:0000256" key="5">
    <source>
        <dbReference type="ARBA" id="ARBA00022989"/>
    </source>
</evidence>
<dbReference type="PROSITE" id="PS50850">
    <property type="entry name" value="MFS"/>
    <property type="match status" value="1"/>
</dbReference>
<comment type="similarity">
    <text evidence="2 7">Belongs to the major facilitator superfamily. Sugar transporter (TC 2.A.1.1) family.</text>
</comment>
<evidence type="ECO:0000256" key="3">
    <source>
        <dbReference type="ARBA" id="ARBA00022448"/>
    </source>
</evidence>
<name>A0ABR4PTR5_9HELO</name>
<dbReference type="NCBIfam" id="TIGR00879">
    <property type="entry name" value="SP"/>
    <property type="match status" value="1"/>
</dbReference>
<feature type="transmembrane region" description="Helical" evidence="8">
    <location>
        <begin position="364"/>
        <end position="384"/>
    </location>
</feature>
<evidence type="ECO:0000256" key="8">
    <source>
        <dbReference type="SAM" id="Phobius"/>
    </source>
</evidence>
<dbReference type="InterPro" id="IPR020846">
    <property type="entry name" value="MFS_dom"/>
</dbReference>
<gene>
    <name evidence="10" type="ORF">PVAG01_00262</name>
</gene>
<keyword evidence="5 8" id="KW-1133">Transmembrane helix</keyword>
<comment type="subcellular location">
    <subcellularLocation>
        <location evidence="1">Membrane</location>
        <topology evidence="1">Multi-pass membrane protein</topology>
    </subcellularLocation>
</comment>
<feature type="transmembrane region" description="Helical" evidence="8">
    <location>
        <begin position="295"/>
        <end position="317"/>
    </location>
</feature>
<feature type="transmembrane region" description="Helical" evidence="8">
    <location>
        <begin position="112"/>
        <end position="132"/>
    </location>
</feature>
<feature type="transmembrane region" description="Helical" evidence="8">
    <location>
        <begin position="337"/>
        <end position="357"/>
    </location>
</feature>
<feature type="transmembrane region" description="Helical" evidence="8">
    <location>
        <begin position="81"/>
        <end position="100"/>
    </location>
</feature>
<dbReference type="Pfam" id="PF00083">
    <property type="entry name" value="Sugar_tr"/>
    <property type="match status" value="1"/>
</dbReference>
<feature type="transmembrane region" description="Helical" evidence="8">
    <location>
        <begin position="474"/>
        <end position="492"/>
    </location>
</feature>
<dbReference type="PROSITE" id="PS00216">
    <property type="entry name" value="SUGAR_TRANSPORT_1"/>
    <property type="match status" value="1"/>
</dbReference>
<evidence type="ECO:0000256" key="2">
    <source>
        <dbReference type="ARBA" id="ARBA00010992"/>
    </source>
</evidence>
<keyword evidence="4 8" id="KW-0812">Transmembrane</keyword>
<dbReference type="InterPro" id="IPR005829">
    <property type="entry name" value="Sugar_transporter_CS"/>
</dbReference>
<dbReference type="PANTHER" id="PTHR48022:SF8">
    <property type="entry name" value="MAJOR FACILITATOR SUPERFAMILY (MFS) PROFILE DOMAIN-CONTAINING PROTEIN-RELATED"/>
    <property type="match status" value="1"/>
</dbReference>
<dbReference type="SUPFAM" id="SSF103473">
    <property type="entry name" value="MFS general substrate transporter"/>
    <property type="match status" value="1"/>
</dbReference>
<dbReference type="Proteomes" id="UP001629113">
    <property type="component" value="Unassembled WGS sequence"/>
</dbReference>
<dbReference type="InterPro" id="IPR003663">
    <property type="entry name" value="Sugar/inositol_transpt"/>
</dbReference>
<comment type="caution">
    <text evidence="10">The sequence shown here is derived from an EMBL/GenBank/DDBJ whole genome shotgun (WGS) entry which is preliminary data.</text>
</comment>
<evidence type="ECO:0000313" key="11">
    <source>
        <dbReference type="Proteomes" id="UP001629113"/>
    </source>
</evidence>
<evidence type="ECO:0000313" key="10">
    <source>
        <dbReference type="EMBL" id="KAL3426753.1"/>
    </source>
</evidence>
<dbReference type="InterPro" id="IPR036259">
    <property type="entry name" value="MFS_trans_sf"/>
</dbReference>
<evidence type="ECO:0000259" key="9">
    <source>
        <dbReference type="PROSITE" id="PS50850"/>
    </source>
</evidence>
<feature type="transmembrane region" description="Helical" evidence="8">
    <location>
        <begin position="205"/>
        <end position="223"/>
    </location>
</feature>